<comment type="catalytic activity">
    <reaction evidence="10">
        <text>resolvin D1 + NAD(+) = 8-oxoresolvin D1 + NADH + H(+)</text>
        <dbReference type="Rhea" id="RHEA:50124"/>
        <dbReference type="ChEBI" id="CHEBI:15378"/>
        <dbReference type="ChEBI" id="CHEBI:57540"/>
        <dbReference type="ChEBI" id="CHEBI:57945"/>
        <dbReference type="ChEBI" id="CHEBI:132079"/>
        <dbReference type="ChEBI" id="CHEBI:132080"/>
    </reaction>
    <physiologicalReaction direction="left-to-right" evidence="10">
        <dbReference type="Rhea" id="RHEA:50125"/>
    </physiologicalReaction>
</comment>
<evidence type="ECO:0000256" key="17">
    <source>
        <dbReference type="ARBA" id="ARBA00048611"/>
    </source>
</evidence>
<sequence length="75" mass="8181">MEIKDKVALITGAAQGLGRAFTESLLAEGAKVCFCDVNTTQGQKTLDELRAQYGDKVMFQKCDVSNHKDMQGIIT</sequence>
<evidence type="ECO:0000256" key="14">
    <source>
        <dbReference type="ARBA" id="ARBA00048170"/>
    </source>
</evidence>
<comment type="catalytic activity">
    <reaction evidence="9">
        <text>prostaglandin E1 + NAD(+) = 15-oxoprostaglandin E1 + NADH + H(+)</text>
        <dbReference type="Rhea" id="RHEA:16477"/>
        <dbReference type="ChEBI" id="CHEBI:15378"/>
        <dbReference type="ChEBI" id="CHEBI:57397"/>
        <dbReference type="ChEBI" id="CHEBI:57401"/>
        <dbReference type="ChEBI" id="CHEBI:57540"/>
        <dbReference type="ChEBI" id="CHEBI:57945"/>
    </reaction>
    <physiologicalReaction direction="left-to-right" evidence="9">
        <dbReference type="Rhea" id="RHEA:16478"/>
    </physiologicalReaction>
</comment>
<evidence type="ECO:0000256" key="5">
    <source>
        <dbReference type="ARBA" id="ARBA00040276"/>
    </source>
</evidence>
<evidence type="ECO:0000256" key="20">
    <source>
        <dbReference type="ARBA" id="ARBA00049151"/>
    </source>
</evidence>
<evidence type="ECO:0000256" key="6">
    <source>
        <dbReference type="ARBA" id="ARBA00041812"/>
    </source>
</evidence>
<evidence type="ECO:0000256" key="18">
    <source>
        <dbReference type="ARBA" id="ARBA00048739"/>
    </source>
</evidence>
<dbReference type="Proteomes" id="UP001217089">
    <property type="component" value="Unassembled WGS sequence"/>
</dbReference>
<comment type="catalytic activity">
    <reaction evidence="21">
        <text>resolvin E1 + NAD(+) = 18-oxo-resolvin E1 + NADH + H(+)</text>
        <dbReference type="Rhea" id="RHEA:49244"/>
        <dbReference type="ChEBI" id="CHEBI:15378"/>
        <dbReference type="ChEBI" id="CHEBI:57540"/>
        <dbReference type="ChEBI" id="CHEBI:57945"/>
        <dbReference type="ChEBI" id="CHEBI:91000"/>
        <dbReference type="ChEBI" id="CHEBI:91001"/>
    </reaction>
    <physiologicalReaction direction="left-to-right" evidence="21">
        <dbReference type="Rhea" id="RHEA:49245"/>
    </physiologicalReaction>
</comment>
<comment type="catalytic activity">
    <reaction evidence="13">
        <text>(11R)-hydroxy-(5Z,8Z,12E,14Z)-eicosatetraenoate + NAD(+) = 11-oxo-(5Z,8Z,12E,14Z)-eicosatetraenoate + NADH + H(+)</text>
        <dbReference type="Rhea" id="RHEA:48640"/>
        <dbReference type="ChEBI" id="CHEBI:15378"/>
        <dbReference type="ChEBI" id="CHEBI:57540"/>
        <dbReference type="ChEBI" id="CHEBI:57945"/>
        <dbReference type="ChEBI" id="CHEBI:78836"/>
        <dbReference type="ChEBI" id="CHEBI:90697"/>
    </reaction>
    <physiologicalReaction direction="left-to-right" evidence="13">
        <dbReference type="Rhea" id="RHEA:48641"/>
    </physiologicalReaction>
</comment>
<name>A0ABQ9EGS4_TEGGR</name>
<keyword evidence="2" id="KW-0560">Oxidoreductase</keyword>
<comment type="catalytic activity">
    <reaction evidence="19">
        <text>resolvin D2 + NAD(+) = 16-oxoresolvin D2 + NADH + H(+)</text>
        <dbReference type="Rhea" id="RHEA:53588"/>
        <dbReference type="ChEBI" id="CHEBI:15378"/>
        <dbReference type="ChEBI" id="CHEBI:57540"/>
        <dbReference type="ChEBI" id="CHEBI:57945"/>
        <dbReference type="ChEBI" id="CHEBI:133367"/>
        <dbReference type="ChEBI" id="CHEBI:137498"/>
    </reaction>
    <physiologicalReaction direction="left-to-right" evidence="19">
        <dbReference type="Rhea" id="RHEA:53589"/>
    </physiologicalReaction>
</comment>
<dbReference type="Pfam" id="PF00106">
    <property type="entry name" value="adh_short"/>
    <property type="match status" value="1"/>
</dbReference>
<evidence type="ECO:0000256" key="13">
    <source>
        <dbReference type="ARBA" id="ARBA00048144"/>
    </source>
</evidence>
<evidence type="ECO:0000256" key="12">
    <source>
        <dbReference type="ARBA" id="ARBA00048140"/>
    </source>
</evidence>
<comment type="catalytic activity">
    <reaction evidence="18">
        <text>prostaglandin E2 + NAD(+) = 15-oxoprostaglandin E2 + NADH + H(+)</text>
        <dbReference type="Rhea" id="RHEA:11876"/>
        <dbReference type="ChEBI" id="CHEBI:15378"/>
        <dbReference type="ChEBI" id="CHEBI:57400"/>
        <dbReference type="ChEBI" id="CHEBI:57540"/>
        <dbReference type="ChEBI" id="CHEBI:57945"/>
        <dbReference type="ChEBI" id="CHEBI:606564"/>
        <dbReference type="EC" id="1.1.1.141"/>
    </reaction>
    <physiologicalReaction direction="left-to-right" evidence="18">
        <dbReference type="Rhea" id="RHEA:11877"/>
    </physiologicalReaction>
</comment>
<evidence type="ECO:0000256" key="16">
    <source>
        <dbReference type="ARBA" id="ARBA00048535"/>
    </source>
</evidence>
<evidence type="ECO:0000256" key="19">
    <source>
        <dbReference type="ARBA" id="ARBA00048921"/>
    </source>
</evidence>
<comment type="catalytic activity">
    <reaction evidence="14">
        <text>resolvin D1 + NAD(+) = 17-oxoresolvin D1 + NADH + H(+)</text>
        <dbReference type="Rhea" id="RHEA:50128"/>
        <dbReference type="ChEBI" id="CHEBI:15378"/>
        <dbReference type="ChEBI" id="CHEBI:57540"/>
        <dbReference type="ChEBI" id="CHEBI:57945"/>
        <dbReference type="ChEBI" id="CHEBI:132079"/>
        <dbReference type="ChEBI" id="CHEBI:132081"/>
    </reaction>
    <physiologicalReaction direction="left-to-right" evidence="14">
        <dbReference type="Rhea" id="RHEA:50129"/>
    </physiologicalReaction>
</comment>
<dbReference type="InterPro" id="IPR002347">
    <property type="entry name" value="SDR_fam"/>
</dbReference>
<organism evidence="22 23">
    <name type="scientific">Tegillarca granosa</name>
    <name type="common">Malaysian cockle</name>
    <name type="synonym">Anadara granosa</name>
    <dbReference type="NCBI Taxonomy" id="220873"/>
    <lineage>
        <taxon>Eukaryota</taxon>
        <taxon>Metazoa</taxon>
        <taxon>Spiralia</taxon>
        <taxon>Lophotrochozoa</taxon>
        <taxon>Mollusca</taxon>
        <taxon>Bivalvia</taxon>
        <taxon>Autobranchia</taxon>
        <taxon>Pteriomorphia</taxon>
        <taxon>Arcoida</taxon>
        <taxon>Arcoidea</taxon>
        <taxon>Arcidae</taxon>
        <taxon>Tegillarca</taxon>
    </lineage>
</organism>
<comment type="catalytic activity">
    <reaction evidence="16">
        <text>lipoxin A4 + NAD(+) = 15-oxo-(5S,6R)-dihydroxy-(7E,9E,11Z,13E)-eicosatetraenoate + NADH + H(+)</text>
        <dbReference type="Rhea" id="RHEA:41572"/>
        <dbReference type="ChEBI" id="CHEBI:15378"/>
        <dbReference type="ChEBI" id="CHEBI:57540"/>
        <dbReference type="ChEBI" id="CHEBI:57945"/>
        <dbReference type="ChEBI" id="CHEBI:67026"/>
        <dbReference type="ChEBI" id="CHEBI:78311"/>
    </reaction>
    <physiologicalReaction direction="left-to-right" evidence="16">
        <dbReference type="Rhea" id="RHEA:41573"/>
    </physiologicalReaction>
</comment>
<evidence type="ECO:0000256" key="10">
    <source>
        <dbReference type="ARBA" id="ARBA00047672"/>
    </source>
</evidence>
<evidence type="ECO:0000256" key="1">
    <source>
        <dbReference type="ARBA" id="ARBA00006484"/>
    </source>
</evidence>
<dbReference type="PANTHER" id="PTHR44229:SF4">
    <property type="entry name" value="15-HYDROXYPROSTAGLANDIN DEHYDROGENASE [NAD(+)]"/>
    <property type="match status" value="1"/>
</dbReference>
<evidence type="ECO:0000256" key="21">
    <source>
        <dbReference type="ARBA" id="ARBA00049188"/>
    </source>
</evidence>
<evidence type="ECO:0000313" key="23">
    <source>
        <dbReference type="Proteomes" id="UP001217089"/>
    </source>
</evidence>
<reference evidence="22 23" key="1">
    <citation type="submission" date="2022-12" db="EMBL/GenBank/DDBJ databases">
        <title>Chromosome-level genome of Tegillarca granosa.</title>
        <authorList>
            <person name="Kim J."/>
        </authorList>
    </citation>
    <scope>NUCLEOTIDE SEQUENCE [LARGE SCALE GENOMIC DNA]</scope>
    <source>
        <strain evidence="22">Teg-2019</strain>
        <tissue evidence="22">Adductor muscle</tissue>
    </source>
</reference>
<evidence type="ECO:0000256" key="11">
    <source>
        <dbReference type="ARBA" id="ARBA00048008"/>
    </source>
</evidence>
<evidence type="ECO:0000256" key="7">
    <source>
        <dbReference type="ARBA" id="ARBA00042026"/>
    </source>
</evidence>
<comment type="catalytic activity">
    <reaction evidence="20">
        <text>(15S)-hydroxy-(5Z,8Z,11Z,13E)-eicosatetraenoate + NAD(+) = 15-oxo-(5Z,8Z,11Z,13E)-eicosatetraenoate + NADH + H(+)</text>
        <dbReference type="Rhea" id="RHEA:23260"/>
        <dbReference type="ChEBI" id="CHEBI:15378"/>
        <dbReference type="ChEBI" id="CHEBI:57409"/>
        <dbReference type="ChEBI" id="CHEBI:57410"/>
        <dbReference type="ChEBI" id="CHEBI:57540"/>
        <dbReference type="ChEBI" id="CHEBI:57945"/>
        <dbReference type="EC" id="1.1.1.232"/>
    </reaction>
    <physiologicalReaction direction="left-to-right" evidence="20">
        <dbReference type="Rhea" id="RHEA:23261"/>
    </physiologicalReaction>
</comment>
<dbReference type="EMBL" id="JARBDR010000917">
    <property type="protein sequence ID" value="KAJ8302458.1"/>
    <property type="molecule type" value="Genomic_DNA"/>
</dbReference>
<dbReference type="InterPro" id="IPR036291">
    <property type="entry name" value="NAD(P)-bd_dom_sf"/>
</dbReference>
<protein>
    <recommendedName>
        <fullName evidence="5">15-hydroxyprostaglandin dehydrogenase [NAD(+)]</fullName>
        <ecNumber evidence="3">1.1.1.141</ecNumber>
        <ecNumber evidence="4">1.1.1.232</ecNumber>
    </recommendedName>
    <alternativeName>
        <fullName evidence="7">Eicosanoid/docosanoid dehydrogenase [NAD(+)]</fullName>
    </alternativeName>
    <alternativeName>
        <fullName evidence="6">Prostaglandin dehydrogenase 1</fullName>
    </alternativeName>
</protein>
<gene>
    <name evidence="22" type="ORF">KUTeg_018854</name>
</gene>
<evidence type="ECO:0000256" key="4">
    <source>
        <dbReference type="ARBA" id="ARBA00039060"/>
    </source>
</evidence>
<dbReference type="PANTHER" id="PTHR44229">
    <property type="entry name" value="15-HYDROXYPROSTAGLANDIN DEHYDROGENASE [NAD(+)]"/>
    <property type="match status" value="1"/>
</dbReference>
<evidence type="ECO:0000256" key="2">
    <source>
        <dbReference type="ARBA" id="ARBA00023002"/>
    </source>
</evidence>
<dbReference type="EC" id="1.1.1.232" evidence="4"/>
<comment type="catalytic activity">
    <reaction evidence="12">
        <text>15-oxo-(5S,6R)-dihydroxy-(7E,9E,11Z)-eicosatrienoate + NADH + H(+) = (5S,6R,15S)-trihydroxy-(7E,9E,11Z)-eicosatrienoate + NAD(+)</text>
        <dbReference type="Rhea" id="RHEA:41596"/>
        <dbReference type="ChEBI" id="CHEBI:15378"/>
        <dbReference type="ChEBI" id="CHEBI:57540"/>
        <dbReference type="ChEBI" id="CHEBI:57945"/>
        <dbReference type="ChEBI" id="CHEBI:78325"/>
        <dbReference type="ChEBI" id="CHEBI:78329"/>
    </reaction>
    <physiologicalReaction direction="left-to-right" evidence="12">
        <dbReference type="Rhea" id="RHEA:41597"/>
    </physiologicalReaction>
</comment>
<proteinExistence type="inferred from homology"/>
<comment type="caution">
    <text evidence="22">The sequence shown here is derived from an EMBL/GenBank/DDBJ whole genome shotgun (WGS) entry which is preliminary data.</text>
</comment>
<dbReference type="Gene3D" id="3.40.50.720">
    <property type="entry name" value="NAD(P)-binding Rossmann-like Domain"/>
    <property type="match status" value="1"/>
</dbReference>
<evidence type="ECO:0000313" key="22">
    <source>
        <dbReference type="EMBL" id="KAJ8302458.1"/>
    </source>
</evidence>
<evidence type="ECO:0000256" key="3">
    <source>
        <dbReference type="ARBA" id="ARBA00038968"/>
    </source>
</evidence>
<comment type="catalytic activity">
    <reaction evidence="15">
        <text>resolvin D2 + NAD(+) = 7-oxoresolvin D2 + NADH + H(+)</text>
        <dbReference type="Rhea" id="RHEA:53584"/>
        <dbReference type="ChEBI" id="CHEBI:15378"/>
        <dbReference type="ChEBI" id="CHEBI:57540"/>
        <dbReference type="ChEBI" id="CHEBI:57945"/>
        <dbReference type="ChEBI" id="CHEBI:133367"/>
        <dbReference type="ChEBI" id="CHEBI:137497"/>
    </reaction>
    <physiologicalReaction direction="left-to-right" evidence="15">
        <dbReference type="Rhea" id="RHEA:53585"/>
    </physiologicalReaction>
</comment>
<comment type="catalytic activity">
    <reaction evidence="11">
        <text>14-hydroxy-(4Z,7Z,10Z,12E,16Z,19Z)-docosahexaenoate + NAD(+) = 14-oxo-(4Z,7Z,10Z,12E,16Z,19Z)-docosahexaenoate + NADH + H(+)</text>
        <dbReference type="Rhea" id="RHEA:48952"/>
        <dbReference type="ChEBI" id="CHEBI:15378"/>
        <dbReference type="ChEBI" id="CHEBI:57540"/>
        <dbReference type="ChEBI" id="CHEBI:57945"/>
        <dbReference type="ChEBI" id="CHEBI:90866"/>
        <dbReference type="ChEBI" id="CHEBI:90867"/>
    </reaction>
    <physiologicalReaction direction="left-to-right" evidence="11">
        <dbReference type="Rhea" id="RHEA:48953"/>
    </physiologicalReaction>
</comment>
<evidence type="ECO:0000256" key="8">
    <source>
        <dbReference type="ARBA" id="ARBA00045705"/>
    </source>
</evidence>
<comment type="similarity">
    <text evidence="1">Belongs to the short-chain dehydrogenases/reductases (SDR) family.</text>
</comment>
<evidence type="ECO:0000256" key="9">
    <source>
        <dbReference type="ARBA" id="ARBA00047325"/>
    </source>
</evidence>
<evidence type="ECO:0000256" key="15">
    <source>
        <dbReference type="ARBA" id="ARBA00048393"/>
    </source>
</evidence>
<dbReference type="SUPFAM" id="SSF51735">
    <property type="entry name" value="NAD(P)-binding Rossmann-fold domains"/>
    <property type="match status" value="1"/>
</dbReference>
<keyword evidence="23" id="KW-1185">Reference proteome</keyword>
<comment type="catalytic activity">
    <reaction evidence="17">
        <text>prostaglandin A1 + NAD(+) = 15-oxo-prostaglandin A1 + NADH + H(+)</text>
        <dbReference type="Rhea" id="RHEA:41263"/>
        <dbReference type="ChEBI" id="CHEBI:15378"/>
        <dbReference type="ChEBI" id="CHEBI:57398"/>
        <dbReference type="ChEBI" id="CHEBI:57540"/>
        <dbReference type="ChEBI" id="CHEBI:57945"/>
        <dbReference type="ChEBI" id="CHEBI:85072"/>
    </reaction>
    <physiologicalReaction direction="left-to-right" evidence="17">
        <dbReference type="Rhea" id="RHEA:41264"/>
    </physiologicalReaction>
</comment>
<dbReference type="EC" id="1.1.1.141" evidence="3"/>
<accession>A0ABQ9EGS4</accession>
<comment type="function">
    <text evidence="8">Catalyzes the NAD-dependent dehydrogenation (oxidation) of a broad array of hydroxylated polyunsaturated fatty acids (mainly eicosanoids and docosanoids, including prostaglandins, lipoxins and resolvins), yielding their corresponding keto (oxo) metabolites. Decreases the levels of the pro-proliferative prostaglandins such as prostaglandin E2 (whose activity is increased in cancer because of an increase in the expression of cyclooxygenase 2) and generates oxo-fatty acid products that can profoundly influence cell function by abrogating pro-inflammatory cytokine expression. Converts resolvins E1, D1 and D2 to their oxo products, which represents a mode of resolvin inactivation. Resolvin E1 plays important roles during the resolution phase of acute inflammation, while resolvins D1 and D2 have a unique role in obesity-induced adipose inflammation.</text>
</comment>